<dbReference type="AlphaFoldDB" id="A0A9P7GVR4"/>
<dbReference type="OrthoDB" id="2691851at2759"/>
<keyword evidence="2" id="KW-1185">Reference proteome</keyword>
<protein>
    <submittedName>
        <fullName evidence="1">Uncharacterized protein</fullName>
    </submittedName>
</protein>
<evidence type="ECO:0000313" key="1">
    <source>
        <dbReference type="EMBL" id="KAG5653917.1"/>
    </source>
</evidence>
<reference evidence="1" key="1">
    <citation type="submission" date="2021-02" db="EMBL/GenBank/DDBJ databases">
        <authorList>
            <person name="Nieuwenhuis M."/>
            <person name="Van De Peppel L.J.J."/>
        </authorList>
    </citation>
    <scope>NUCLEOTIDE SEQUENCE</scope>
    <source>
        <strain evidence="1">D49</strain>
    </source>
</reference>
<proteinExistence type="predicted"/>
<organism evidence="1 2">
    <name type="scientific">Sphagnurus paluster</name>
    <dbReference type="NCBI Taxonomy" id="117069"/>
    <lineage>
        <taxon>Eukaryota</taxon>
        <taxon>Fungi</taxon>
        <taxon>Dikarya</taxon>
        <taxon>Basidiomycota</taxon>
        <taxon>Agaricomycotina</taxon>
        <taxon>Agaricomycetes</taxon>
        <taxon>Agaricomycetidae</taxon>
        <taxon>Agaricales</taxon>
        <taxon>Tricholomatineae</taxon>
        <taxon>Lyophyllaceae</taxon>
        <taxon>Sphagnurus</taxon>
    </lineage>
</organism>
<sequence>MQVTAMDVMANISMLFGHGAGLEVPQSHVGHTLALDEIAGGGRSCYLSKTDEMAGLCHKHVHKLSSIKMGLDLTLVLAAAQAVKDDKVHIRKEFTVASISAHVQKNYSAKPVLLSPTCKQGTWQESESVIKIILTAWASSPVGECYWGLIWEIASDGDATRQAGLQAGNAQVQ</sequence>
<gene>
    <name evidence="1" type="ORF">H0H81_009274</name>
</gene>
<accession>A0A9P7GVR4</accession>
<evidence type="ECO:0000313" key="2">
    <source>
        <dbReference type="Proteomes" id="UP000717328"/>
    </source>
</evidence>
<dbReference type="EMBL" id="JABCKI010000027">
    <property type="protein sequence ID" value="KAG5653917.1"/>
    <property type="molecule type" value="Genomic_DNA"/>
</dbReference>
<comment type="caution">
    <text evidence="1">The sequence shown here is derived from an EMBL/GenBank/DDBJ whole genome shotgun (WGS) entry which is preliminary data.</text>
</comment>
<name>A0A9P7GVR4_9AGAR</name>
<reference evidence="1" key="2">
    <citation type="submission" date="2021-10" db="EMBL/GenBank/DDBJ databases">
        <title>Phylogenomics reveals ancestral predisposition of the termite-cultivated fungus Termitomyces towards a domesticated lifestyle.</title>
        <authorList>
            <person name="Auxier B."/>
            <person name="Grum-Grzhimaylo A."/>
            <person name="Cardenas M.E."/>
            <person name="Lodge J.D."/>
            <person name="Laessoe T."/>
            <person name="Pedersen O."/>
            <person name="Smith M.E."/>
            <person name="Kuyper T.W."/>
            <person name="Franco-Molano E.A."/>
            <person name="Baroni T.J."/>
            <person name="Aanen D.K."/>
        </authorList>
    </citation>
    <scope>NUCLEOTIDE SEQUENCE</scope>
    <source>
        <strain evidence="1">D49</strain>
    </source>
</reference>
<dbReference type="Proteomes" id="UP000717328">
    <property type="component" value="Unassembled WGS sequence"/>
</dbReference>